<dbReference type="EMBL" id="MT316022">
    <property type="protein sequence ID" value="QNL17132.1"/>
    <property type="molecule type" value="Genomic_DNA"/>
</dbReference>
<evidence type="ECO:0000256" key="7">
    <source>
        <dbReference type="ARBA" id="ARBA00022679"/>
    </source>
</evidence>
<evidence type="ECO:0000256" key="1">
    <source>
        <dbReference type="ARBA" id="ARBA00004026"/>
    </source>
</evidence>
<dbReference type="InterPro" id="IPR037034">
    <property type="entry name" value="RNA_pol_Rpb2_2_sf"/>
</dbReference>
<dbReference type="InterPro" id="IPR007642">
    <property type="entry name" value="RNA_pol_Rpb2_2"/>
</dbReference>
<evidence type="ECO:0000256" key="6">
    <source>
        <dbReference type="ARBA" id="ARBA00022640"/>
    </source>
</evidence>
<keyword evidence="5 18" id="KW-0150">Chloroplast</keyword>
<dbReference type="Gene3D" id="3.90.1110.10">
    <property type="entry name" value="RNA polymerase Rpb2, domain 2"/>
    <property type="match status" value="1"/>
</dbReference>
<dbReference type="InterPro" id="IPR037033">
    <property type="entry name" value="DNA-dir_RNAP_su2_hyb_sf"/>
</dbReference>
<evidence type="ECO:0000259" key="15">
    <source>
        <dbReference type="Pfam" id="PF04560"/>
    </source>
</evidence>
<dbReference type="GeneID" id="60463092"/>
<dbReference type="CDD" id="cd00653">
    <property type="entry name" value="RNA_pol_B_RPB2"/>
    <property type="match status" value="1"/>
</dbReference>
<evidence type="ECO:0000256" key="2">
    <source>
        <dbReference type="ARBA" id="ARBA00004229"/>
    </source>
</evidence>
<dbReference type="Pfam" id="PF00562">
    <property type="entry name" value="RNA_pol_Rpb2_6"/>
    <property type="match status" value="1"/>
</dbReference>
<dbReference type="FunFam" id="3.90.1110.10:FF:000009">
    <property type="entry name" value="DNA-directed RNA polymerase subunit beta"/>
    <property type="match status" value="1"/>
</dbReference>
<feature type="domain" description="RNA polymerase Rpb2" evidence="17">
    <location>
        <begin position="376"/>
        <end position="444"/>
    </location>
</feature>
<dbReference type="GO" id="GO:0000428">
    <property type="term" value="C:DNA-directed RNA polymerase complex"/>
    <property type="evidence" value="ECO:0007669"/>
    <property type="project" value="UniProtKB-KW"/>
</dbReference>
<evidence type="ECO:0000259" key="17">
    <source>
        <dbReference type="Pfam" id="PF04565"/>
    </source>
</evidence>
<keyword evidence="9 11" id="KW-0804">Transcription</keyword>
<feature type="domain" description="RNA polymerase Rpb2" evidence="16">
    <location>
        <begin position="128"/>
        <end position="315"/>
    </location>
</feature>
<comment type="subcellular location">
    <subcellularLocation>
        <location evidence="2 11">Plastid</location>
        <location evidence="2 11">Chloroplast</location>
    </subcellularLocation>
</comment>
<dbReference type="PROSITE" id="PS01166">
    <property type="entry name" value="RNA_POL_BETA"/>
    <property type="match status" value="1"/>
</dbReference>
<dbReference type="EC" id="2.7.7.6" evidence="11"/>
<dbReference type="HAMAP" id="MF_01321">
    <property type="entry name" value="RNApol_bact_RpoB"/>
    <property type="match status" value="1"/>
</dbReference>
<proteinExistence type="inferred from homology"/>
<name>A0A7G8ZEE7_9LILI</name>
<dbReference type="InterPro" id="IPR007645">
    <property type="entry name" value="RNA_pol_Rpb2_3"/>
</dbReference>
<feature type="domain" description="RNA polymerase Rpb2" evidence="15">
    <location>
        <begin position="979"/>
        <end position="1054"/>
    </location>
</feature>
<keyword evidence="4 11" id="KW-0240">DNA-directed RNA polymerase</keyword>
<evidence type="ECO:0000256" key="4">
    <source>
        <dbReference type="ARBA" id="ARBA00022478"/>
    </source>
</evidence>
<dbReference type="Pfam" id="PF04565">
    <property type="entry name" value="RNA_pol_Rpb2_3"/>
    <property type="match status" value="1"/>
</dbReference>
<dbReference type="GO" id="GO:0009507">
    <property type="term" value="C:chloroplast"/>
    <property type="evidence" value="ECO:0007669"/>
    <property type="project" value="UniProtKB-SubCell"/>
</dbReference>
<comment type="similarity">
    <text evidence="3 11 12">Belongs to the RNA polymerase beta chain family.</text>
</comment>
<comment type="subunit">
    <text evidence="11 13">In plastids the minimal PEP RNA polymerase catalytic core is composed of four subunits: alpha, beta, beta', and beta''. When a (nuclear-encoded) sigma factor is associated with the core the holoenzyme is formed, which can initiate transcription.</text>
</comment>
<protein>
    <recommendedName>
        <fullName evidence="11">DNA-directed RNA polymerase subunit beta</fullName>
        <ecNumber evidence="11">2.7.7.6</ecNumber>
    </recommendedName>
    <alternativeName>
        <fullName evidence="11">PEP</fullName>
    </alternativeName>
    <alternativeName>
        <fullName evidence="11">Plastid-encoded RNA polymerase subunit beta</fullName>
        <shortName evidence="11">RNA polymerase subunit beta</shortName>
    </alternativeName>
</protein>
<dbReference type="Gene3D" id="2.40.270.10">
    <property type="entry name" value="DNA-directed RNA polymerase, subunit 2, domain 6"/>
    <property type="match status" value="1"/>
</dbReference>
<evidence type="ECO:0000256" key="8">
    <source>
        <dbReference type="ARBA" id="ARBA00022695"/>
    </source>
</evidence>
<evidence type="ECO:0000313" key="18">
    <source>
        <dbReference type="EMBL" id="QNL17132.1"/>
    </source>
</evidence>
<dbReference type="Gene3D" id="3.90.1100.10">
    <property type="match status" value="1"/>
</dbReference>
<dbReference type="InterPro" id="IPR010243">
    <property type="entry name" value="RNA_pol_bsu_bac"/>
</dbReference>
<evidence type="ECO:0000259" key="16">
    <source>
        <dbReference type="Pfam" id="PF04561"/>
    </source>
</evidence>
<evidence type="ECO:0000256" key="12">
    <source>
        <dbReference type="RuleBase" id="RU000434"/>
    </source>
</evidence>
<dbReference type="InterPro" id="IPR042107">
    <property type="entry name" value="DNA-dir_RNA_pol_bsu_ext_1_sf"/>
</dbReference>
<accession>A0A7G8ZEE7</accession>
<evidence type="ECO:0000256" key="10">
    <source>
        <dbReference type="ARBA" id="ARBA00048552"/>
    </source>
</evidence>
<organism evidence="18">
    <name type="scientific">Tulipa buhseana</name>
    <dbReference type="NCBI Taxonomy" id="2173064"/>
    <lineage>
        <taxon>Eukaryota</taxon>
        <taxon>Viridiplantae</taxon>
        <taxon>Streptophyta</taxon>
        <taxon>Embryophyta</taxon>
        <taxon>Tracheophyta</taxon>
        <taxon>Spermatophyta</taxon>
        <taxon>Magnoliopsida</taxon>
        <taxon>Liliopsida</taxon>
        <taxon>Liliales</taxon>
        <taxon>Liliaceae</taxon>
        <taxon>Tulipa</taxon>
    </lineage>
</organism>
<evidence type="ECO:0000256" key="11">
    <source>
        <dbReference type="HAMAP-Rule" id="MF_01321"/>
    </source>
</evidence>
<dbReference type="GO" id="GO:0006351">
    <property type="term" value="P:DNA-templated transcription"/>
    <property type="evidence" value="ECO:0007669"/>
    <property type="project" value="UniProtKB-UniRule"/>
</dbReference>
<comment type="function">
    <text evidence="1 11 13">DNA-dependent RNA polymerase catalyzes the transcription of DNA into RNA using the four ribonucleoside triphosphates as substrates.</text>
</comment>
<evidence type="ECO:0000256" key="13">
    <source>
        <dbReference type="RuleBase" id="RU363031"/>
    </source>
</evidence>
<keyword evidence="6 18" id="KW-0934">Plastid</keyword>
<dbReference type="InterPro" id="IPR007120">
    <property type="entry name" value="DNA-dir_RNAP_su2_dom"/>
</dbReference>
<dbReference type="Gene3D" id="3.90.1800.10">
    <property type="entry name" value="RNA polymerase alpha subunit dimerisation domain"/>
    <property type="match status" value="1"/>
</dbReference>
<keyword evidence="7 11" id="KW-0808">Transferase</keyword>
<sequence>MLRKKNEGMSTIPGFNQIQFEGFCRFINQGLTEEFHKFPKIEDTDQEIEFQLFVERYQLVEPLIKERESIYESLTYSSELYVPAGLIWKSGRNIQEQTVFIGNIPLMNSLGTSIVNGIYRIVINQILQSPGIYYRSELDHNGISIYTSTIISDWGGRLELEIDRKARIWARVSRKQKISILVLSSAMGSNLKEILDNVCYPEIFLSFLNDKEKKKIGSKENAILEFYQQFACIGGDPVFSESLCKELQKKFFQQRCELGRIGRRNMNWRLNLDIPQNNTFLLPRDILAAADHLIGMKFGMGILDDMNHLKNKRVRSVADLLQDQFGLALVRLENAVRGTICGAIRHKLIPTPQNLVTSTSLTTTYESFFGLHPLSQVLDRTNPLTQIVHGRKLSYLGPGGLTGRTANFRIRDIHPSHYGRICPIDTSEGINVGLIGSLAIHVRIGHWGSIDSPFFEISSKETQMVYLSPSRDEYYMVAAGNSLALNRGIQEEQVVPARYRQEFLTIAWEQIHLRSIFPFQYFSIGASLIPFIEHNDANRALMSSNMQRQAVPLSRPEKCIVGTGLERQTALDSGLSTIADHEGKIVYTDTHKIVFTSNGDTISIPLVMYQRSNKNTCMHQKTQVQQGKCIKKGQILADGAATVGGELALGKNVLVAYMPWEGYNSEDAVLISERLVYEDIYTSFHIRKYEIKTHVTSQGPERITKEIPHLEANLLRNLDRNGVVRLGSWIEAGDILVGKLTPQTANESSYAPEDRLLRAILGIQVSTAKETSLKLPIGGRGRVIDVRWIQKRGSSSYNPEMIRVYISQKREIKVGDKVAGRHGNKGIISKILPRQDMPYLQDGTPVDMVFNPLGVPSRMNVGQIFECSLGFAGDLLKRHYRVAPFDERYEQEASRKLVFPELYEASKQTKKPWVFEPEYPGKSKIFDGRTGDPFEQPVLIGKSYILKLIHQVDDKIHGRSSGPYALVTQQPLRGRAKQGGQRVGEMEVWALEGFGVAHILQEMLTYKSDHIRARQEVLGATIIGGTVPNPEDAPESFRLLVRELRSLALELNHFLVSEKNFQINRKEA</sequence>
<dbReference type="GO" id="GO:0032549">
    <property type="term" value="F:ribonucleoside binding"/>
    <property type="evidence" value="ECO:0007669"/>
    <property type="project" value="InterPro"/>
</dbReference>
<reference evidence="18" key="1">
    <citation type="journal article" date="2020" name="Mitochondrial DNA Part B Resour">
        <title>Complete chloroplast genome of Tulipa buhseana (Liliaceae).</title>
        <authorList>
            <person name="Ju X."/>
            <person name="Tang N."/>
            <person name="Shi G."/>
            <person name="Ye R."/>
            <person name="Hou Z."/>
        </authorList>
    </citation>
    <scope>NUCLEOTIDE SEQUENCE</scope>
</reference>
<dbReference type="InterPro" id="IPR007121">
    <property type="entry name" value="RNA_pol_bsu_CS"/>
</dbReference>
<dbReference type="InterPro" id="IPR015712">
    <property type="entry name" value="DNA-dir_RNA_pol_su2"/>
</dbReference>
<geneLocation type="chloroplast" evidence="18"/>
<dbReference type="InterPro" id="IPR014724">
    <property type="entry name" value="RNA_pol_RPB2_OB-fold"/>
</dbReference>
<gene>
    <name evidence="11 18" type="primary">rpoB</name>
</gene>
<feature type="domain" description="DNA-directed RNA polymerase subunit 2 hybrid-binding" evidence="14">
    <location>
        <begin position="579"/>
        <end position="977"/>
    </location>
</feature>
<dbReference type="Gene3D" id="2.40.50.150">
    <property type="match status" value="1"/>
</dbReference>
<evidence type="ECO:0000256" key="5">
    <source>
        <dbReference type="ARBA" id="ARBA00022528"/>
    </source>
</evidence>
<dbReference type="Pfam" id="PF04560">
    <property type="entry name" value="RNA_pol_Rpb2_7"/>
    <property type="match status" value="1"/>
</dbReference>
<evidence type="ECO:0000256" key="3">
    <source>
        <dbReference type="ARBA" id="ARBA00006835"/>
    </source>
</evidence>
<dbReference type="GO" id="GO:0003677">
    <property type="term" value="F:DNA binding"/>
    <property type="evidence" value="ECO:0007669"/>
    <property type="project" value="UniProtKB-UniRule"/>
</dbReference>
<evidence type="ECO:0000259" key="14">
    <source>
        <dbReference type="Pfam" id="PF00562"/>
    </source>
</evidence>
<evidence type="ECO:0000256" key="9">
    <source>
        <dbReference type="ARBA" id="ARBA00023163"/>
    </source>
</evidence>
<dbReference type="Pfam" id="PF04561">
    <property type="entry name" value="RNA_pol_Rpb2_2"/>
    <property type="match status" value="1"/>
</dbReference>
<keyword evidence="8 11" id="KW-0548">Nucleotidyltransferase</keyword>
<dbReference type="NCBIfam" id="NF001616">
    <property type="entry name" value="PRK00405.1"/>
    <property type="match status" value="1"/>
</dbReference>
<dbReference type="SUPFAM" id="SSF64484">
    <property type="entry name" value="beta and beta-prime subunits of DNA dependent RNA-polymerase"/>
    <property type="match status" value="1"/>
</dbReference>
<dbReference type="PANTHER" id="PTHR20856">
    <property type="entry name" value="DNA-DIRECTED RNA POLYMERASE I SUBUNIT 2"/>
    <property type="match status" value="1"/>
</dbReference>
<dbReference type="Gene3D" id="2.40.50.100">
    <property type="match status" value="1"/>
</dbReference>
<dbReference type="AlphaFoldDB" id="A0A7G8ZEE7"/>
<dbReference type="InterPro" id="IPR007641">
    <property type="entry name" value="RNA_pol_Rpb2_7"/>
</dbReference>
<dbReference type="Gene3D" id="2.30.150.10">
    <property type="entry name" value="DNA-directed RNA polymerase, beta subunit, external 1 domain"/>
    <property type="match status" value="1"/>
</dbReference>
<comment type="catalytic activity">
    <reaction evidence="10 11 13">
        <text>RNA(n) + a ribonucleoside 5'-triphosphate = RNA(n+1) + diphosphate</text>
        <dbReference type="Rhea" id="RHEA:21248"/>
        <dbReference type="Rhea" id="RHEA-COMP:14527"/>
        <dbReference type="Rhea" id="RHEA-COMP:17342"/>
        <dbReference type="ChEBI" id="CHEBI:33019"/>
        <dbReference type="ChEBI" id="CHEBI:61557"/>
        <dbReference type="ChEBI" id="CHEBI:140395"/>
        <dbReference type="EC" id="2.7.7.6"/>
    </reaction>
</comment>
<dbReference type="GO" id="GO:0003899">
    <property type="term" value="F:DNA-directed RNA polymerase activity"/>
    <property type="evidence" value="ECO:0007669"/>
    <property type="project" value="UniProtKB-UniRule"/>
</dbReference>
<dbReference type="RefSeq" id="YP_009976050.1">
    <property type="nucleotide sequence ID" value="NC_052014.1"/>
</dbReference>